<dbReference type="GO" id="GO:0008270">
    <property type="term" value="F:zinc ion binding"/>
    <property type="evidence" value="ECO:0007669"/>
    <property type="project" value="UniProtKB-KW"/>
</dbReference>
<keyword evidence="2" id="KW-0479">Metal-binding</keyword>
<feature type="compositionally biased region" description="Polar residues" evidence="8">
    <location>
        <begin position="353"/>
        <end position="370"/>
    </location>
</feature>
<evidence type="ECO:0000256" key="3">
    <source>
        <dbReference type="ARBA" id="ARBA00022737"/>
    </source>
</evidence>
<dbReference type="PROSITE" id="PS50157">
    <property type="entry name" value="ZINC_FINGER_C2H2_2"/>
    <property type="match status" value="3"/>
</dbReference>
<dbReference type="FunFam" id="3.30.160.60:FF:000018">
    <property type="entry name" value="Krueppel-like factor 15"/>
    <property type="match status" value="1"/>
</dbReference>
<reference evidence="10" key="1">
    <citation type="submission" date="2023-03" db="EMBL/GenBank/DDBJ databases">
        <authorList>
            <person name="Steffen K."/>
            <person name="Cardenas P."/>
        </authorList>
    </citation>
    <scope>NUCLEOTIDE SEQUENCE</scope>
</reference>
<dbReference type="InterPro" id="IPR013087">
    <property type="entry name" value="Znf_C2H2_type"/>
</dbReference>
<dbReference type="GO" id="GO:0005634">
    <property type="term" value="C:nucleus"/>
    <property type="evidence" value="ECO:0007669"/>
    <property type="project" value="UniProtKB-SubCell"/>
</dbReference>
<feature type="compositionally biased region" description="Basic residues" evidence="8">
    <location>
        <begin position="324"/>
        <end position="345"/>
    </location>
</feature>
<keyword evidence="11" id="KW-1185">Reference proteome</keyword>
<dbReference type="PANTHER" id="PTHR23235:SF120">
    <property type="entry name" value="KRUPPEL-LIKE FACTOR 15"/>
    <property type="match status" value="1"/>
</dbReference>
<comment type="subcellular location">
    <subcellularLocation>
        <location evidence="1">Nucleus</location>
    </subcellularLocation>
</comment>
<dbReference type="SUPFAM" id="SSF57667">
    <property type="entry name" value="beta-beta-alpha zinc fingers"/>
    <property type="match status" value="2"/>
</dbReference>
<dbReference type="Pfam" id="PF00096">
    <property type="entry name" value="zf-C2H2"/>
    <property type="match status" value="3"/>
</dbReference>
<dbReference type="Proteomes" id="UP001174909">
    <property type="component" value="Unassembled WGS sequence"/>
</dbReference>
<accession>A0AA35R356</accession>
<keyword evidence="3" id="KW-0677">Repeat</keyword>
<feature type="region of interest" description="Disordered" evidence="8">
    <location>
        <begin position="161"/>
        <end position="214"/>
    </location>
</feature>
<feature type="domain" description="C2H2-type" evidence="9">
    <location>
        <begin position="277"/>
        <end position="306"/>
    </location>
</feature>
<sequence>MSTIACKLEPTPMNYQNIHCGLLSKQPPTTSAFGKPPPLIAGRPPAELSLPPPMLPLPPPLSPGEPYPYFYTSYRSPYDPHTPCSPCSPTDFDLLPDLGPDLNPDEVFGGLPPMAMQDVKLFDGCFDFGNLDLDSDGATSGSDCLTPLTPDDHLQFIMPAPPPIGAETEIEVKTLPPPRKPRTTRKAANSNNPPKQTRPRKRSTARDATEVSSLVKHCKIAGKDGEDSEQPSSTEPVATEVDGSKIYYCSYPSCEKAYSKSSHLKAHLRRHTGERPFACNWPGCDWRFSRSDELARHERKHTGVKPFGCTICGKKFTRSDHLSKHVKIHLRPRKPRGGGRSRSRRISSVSSVEDQVSPLSSPFSTSDTSQ</sequence>
<evidence type="ECO:0000256" key="4">
    <source>
        <dbReference type="ARBA" id="ARBA00022771"/>
    </source>
</evidence>
<evidence type="ECO:0000256" key="5">
    <source>
        <dbReference type="ARBA" id="ARBA00022833"/>
    </source>
</evidence>
<dbReference type="InterPro" id="IPR036236">
    <property type="entry name" value="Znf_C2H2_sf"/>
</dbReference>
<keyword evidence="5" id="KW-0862">Zinc</keyword>
<dbReference type="FunFam" id="3.30.160.60:FF:000557">
    <property type="entry name" value="zinc finger and SCAN domain-containing protein 29"/>
    <property type="match status" value="1"/>
</dbReference>
<dbReference type="EMBL" id="CASHTH010000480">
    <property type="protein sequence ID" value="CAI8002429.1"/>
    <property type="molecule type" value="Genomic_DNA"/>
</dbReference>
<feature type="domain" description="C2H2-type" evidence="9">
    <location>
        <begin position="307"/>
        <end position="334"/>
    </location>
</feature>
<dbReference type="AlphaFoldDB" id="A0AA35R356"/>
<feature type="region of interest" description="Disordered" evidence="8">
    <location>
        <begin position="323"/>
        <end position="370"/>
    </location>
</feature>
<dbReference type="SMART" id="SM00355">
    <property type="entry name" value="ZnF_C2H2"/>
    <property type="match status" value="3"/>
</dbReference>
<evidence type="ECO:0000256" key="6">
    <source>
        <dbReference type="ARBA" id="ARBA00023242"/>
    </source>
</evidence>
<comment type="caution">
    <text evidence="10">The sequence shown here is derived from an EMBL/GenBank/DDBJ whole genome shotgun (WGS) entry which is preliminary data.</text>
</comment>
<gene>
    <name evidence="10" type="ORF">GBAR_LOCUS3391</name>
</gene>
<organism evidence="10 11">
    <name type="scientific">Geodia barretti</name>
    <name type="common">Barrett's horny sponge</name>
    <dbReference type="NCBI Taxonomy" id="519541"/>
    <lineage>
        <taxon>Eukaryota</taxon>
        <taxon>Metazoa</taxon>
        <taxon>Porifera</taxon>
        <taxon>Demospongiae</taxon>
        <taxon>Heteroscleromorpha</taxon>
        <taxon>Tetractinellida</taxon>
        <taxon>Astrophorina</taxon>
        <taxon>Geodiidae</taxon>
        <taxon>Geodia</taxon>
    </lineage>
</organism>
<keyword evidence="4 7" id="KW-0863">Zinc-finger</keyword>
<dbReference type="GO" id="GO:0000981">
    <property type="term" value="F:DNA-binding transcription factor activity, RNA polymerase II-specific"/>
    <property type="evidence" value="ECO:0007669"/>
    <property type="project" value="TreeGrafter"/>
</dbReference>
<keyword evidence="6" id="KW-0539">Nucleus</keyword>
<name>A0AA35R356_GEOBA</name>
<evidence type="ECO:0000256" key="1">
    <source>
        <dbReference type="ARBA" id="ARBA00004123"/>
    </source>
</evidence>
<evidence type="ECO:0000256" key="8">
    <source>
        <dbReference type="SAM" id="MobiDB-lite"/>
    </source>
</evidence>
<feature type="domain" description="C2H2-type" evidence="9">
    <location>
        <begin position="247"/>
        <end position="276"/>
    </location>
</feature>
<proteinExistence type="predicted"/>
<evidence type="ECO:0000259" key="9">
    <source>
        <dbReference type="PROSITE" id="PS50157"/>
    </source>
</evidence>
<dbReference type="PROSITE" id="PS00028">
    <property type="entry name" value="ZINC_FINGER_C2H2_1"/>
    <property type="match status" value="3"/>
</dbReference>
<evidence type="ECO:0000256" key="7">
    <source>
        <dbReference type="PROSITE-ProRule" id="PRU00042"/>
    </source>
</evidence>
<dbReference type="FunFam" id="3.30.160.60:FF:000125">
    <property type="entry name" value="Putative zinc finger protein 143"/>
    <property type="match status" value="1"/>
</dbReference>
<evidence type="ECO:0000313" key="11">
    <source>
        <dbReference type="Proteomes" id="UP001174909"/>
    </source>
</evidence>
<evidence type="ECO:0000313" key="10">
    <source>
        <dbReference type="EMBL" id="CAI8002429.1"/>
    </source>
</evidence>
<dbReference type="PANTHER" id="PTHR23235">
    <property type="entry name" value="KRUEPPEL-LIKE TRANSCRIPTION FACTOR"/>
    <property type="match status" value="1"/>
</dbReference>
<dbReference type="Gene3D" id="3.30.160.60">
    <property type="entry name" value="Classic Zinc Finger"/>
    <property type="match status" value="3"/>
</dbReference>
<protein>
    <submittedName>
        <fullName evidence="10">Krueppel-like factor 15</fullName>
    </submittedName>
</protein>
<dbReference type="GO" id="GO:0000978">
    <property type="term" value="F:RNA polymerase II cis-regulatory region sequence-specific DNA binding"/>
    <property type="evidence" value="ECO:0007669"/>
    <property type="project" value="TreeGrafter"/>
</dbReference>
<evidence type="ECO:0000256" key="2">
    <source>
        <dbReference type="ARBA" id="ARBA00022723"/>
    </source>
</evidence>